<evidence type="ECO:0000313" key="1">
    <source>
        <dbReference type="EMBL" id="CAJ2627700.1"/>
    </source>
</evidence>
<organism evidence="1 2">
    <name type="scientific">Trifolium pratense</name>
    <name type="common">Red clover</name>
    <dbReference type="NCBI Taxonomy" id="57577"/>
    <lineage>
        <taxon>Eukaryota</taxon>
        <taxon>Viridiplantae</taxon>
        <taxon>Streptophyta</taxon>
        <taxon>Embryophyta</taxon>
        <taxon>Tracheophyta</taxon>
        <taxon>Spermatophyta</taxon>
        <taxon>Magnoliopsida</taxon>
        <taxon>eudicotyledons</taxon>
        <taxon>Gunneridae</taxon>
        <taxon>Pentapetalae</taxon>
        <taxon>rosids</taxon>
        <taxon>fabids</taxon>
        <taxon>Fabales</taxon>
        <taxon>Fabaceae</taxon>
        <taxon>Papilionoideae</taxon>
        <taxon>50 kb inversion clade</taxon>
        <taxon>NPAAA clade</taxon>
        <taxon>Hologalegina</taxon>
        <taxon>IRL clade</taxon>
        <taxon>Trifolieae</taxon>
        <taxon>Trifolium</taxon>
    </lineage>
</organism>
<dbReference type="EMBL" id="CASHSV030000001">
    <property type="protein sequence ID" value="CAJ2627700.1"/>
    <property type="molecule type" value="Genomic_DNA"/>
</dbReference>
<evidence type="ECO:0000313" key="2">
    <source>
        <dbReference type="Proteomes" id="UP001177021"/>
    </source>
</evidence>
<proteinExistence type="predicted"/>
<name>A0ACB0I6M2_TRIPR</name>
<protein>
    <submittedName>
        <fullName evidence="1">Uncharacterized protein</fullName>
    </submittedName>
</protein>
<comment type="caution">
    <text evidence="1">The sequence shown here is derived from an EMBL/GenBank/DDBJ whole genome shotgun (WGS) entry which is preliminary data.</text>
</comment>
<sequence>MAFDSDGWSGNAIPNKVVSKSAKVHMLKIRLHHKGYFVSDPEPAYIRGETYEVKDNLGKQGF</sequence>
<dbReference type="Proteomes" id="UP001177021">
    <property type="component" value="Unassembled WGS sequence"/>
</dbReference>
<keyword evidence="2" id="KW-1185">Reference proteome</keyword>
<accession>A0ACB0I6M2</accession>
<reference evidence="1" key="1">
    <citation type="submission" date="2023-10" db="EMBL/GenBank/DDBJ databases">
        <authorList>
            <person name="Rodriguez Cubillos JULIANA M."/>
            <person name="De Vega J."/>
        </authorList>
    </citation>
    <scope>NUCLEOTIDE SEQUENCE</scope>
</reference>
<gene>
    <name evidence="1" type="ORF">MILVUS5_LOCUS95</name>
</gene>